<name>H6L9P9_SAPGL</name>
<gene>
    <name evidence="2" type="ordered locus">SGRA_0488</name>
</gene>
<dbReference type="STRING" id="984262.SGRA_0488"/>
<dbReference type="HOGENOM" id="CLU_2773526_0_0_10"/>
<protein>
    <submittedName>
        <fullName evidence="2">Uncharacterized protein</fullName>
    </submittedName>
</protein>
<dbReference type="Proteomes" id="UP000007519">
    <property type="component" value="Chromosome"/>
</dbReference>
<feature type="compositionally biased region" description="Low complexity" evidence="1">
    <location>
        <begin position="53"/>
        <end position="69"/>
    </location>
</feature>
<dbReference type="EMBL" id="CP002831">
    <property type="protein sequence ID" value="AFC23227.1"/>
    <property type="molecule type" value="Genomic_DNA"/>
</dbReference>
<organism evidence="2 3">
    <name type="scientific">Saprospira grandis (strain Lewin)</name>
    <dbReference type="NCBI Taxonomy" id="984262"/>
    <lineage>
        <taxon>Bacteria</taxon>
        <taxon>Pseudomonadati</taxon>
        <taxon>Bacteroidota</taxon>
        <taxon>Saprospiria</taxon>
        <taxon>Saprospirales</taxon>
        <taxon>Saprospiraceae</taxon>
        <taxon>Saprospira</taxon>
    </lineage>
</organism>
<feature type="region of interest" description="Disordered" evidence="1">
    <location>
        <begin position="15"/>
        <end position="69"/>
    </location>
</feature>
<keyword evidence="3" id="KW-1185">Reference proteome</keyword>
<reference evidence="2 3" key="1">
    <citation type="journal article" date="2012" name="Stand. Genomic Sci.">
        <title>Complete genome sequencing and analysis of Saprospira grandis str. Lewin, a predatory marine bacterium.</title>
        <authorList>
            <person name="Saw J.H."/>
            <person name="Yuryev A."/>
            <person name="Kanbe M."/>
            <person name="Hou S."/>
            <person name="Young A.G."/>
            <person name="Aizawa S."/>
            <person name="Alam M."/>
        </authorList>
    </citation>
    <scope>NUCLEOTIDE SEQUENCE [LARGE SCALE GENOMIC DNA]</scope>
    <source>
        <strain evidence="2 3">Lewin</strain>
    </source>
</reference>
<evidence type="ECO:0000313" key="3">
    <source>
        <dbReference type="Proteomes" id="UP000007519"/>
    </source>
</evidence>
<accession>H6L9P9</accession>
<feature type="compositionally biased region" description="Low complexity" evidence="1">
    <location>
        <begin position="15"/>
        <end position="27"/>
    </location>
</feature>
<evidence type="ECO:0000313" key="2">
    <source>
        <dbReference type="EMBL" id="AFC23227.1"/>
    </source>
</evidence>
<dbReference type="KEGG" id="sgn:SGRA_0488"/>
<evidence type="ECO:0000256" key="1">
    <source>
        <dbReference type="SAM" id="MobiDB-lite"/>
    </source>
</evidence>
<proteinExistence type="predicted"/>
<sequence>MLLLIYRSWTKKAAQPPWPKAKWPSAAERVAEGQTQRAKPAQGRANSEPRSIAAAAPLYRAAAGPKAKQ</sequence>
<dbReference type="AlphaFoldDB" id="H6L9P9"/>